<dbReference type="EMBL" id="WVIE01000001">
    <property type="protein sequence ID" value="NDJ15946.1"/>
    <property type="molecule type" value="Genomic_DNA"/>
</dbReference>
<comment type="caution">
    <text evidence="1">The sequence shown here is derived from an EMBL/GenBank/DDBJ whole genome shotgun (WGS) entry which is preliminary data.</text>
</comment>
<evidence type="ECO:0000313" key="2">
    <source>
        <dbReference type="Proteomes" id="UP000646053"/>
    </source>
</evidence>
<protein>
    <submittedName>
        <fullName evidence="1">Uncharacterized protein</fullName>
    </submittedName>
</protein>
<dbReference type="RefSeq" id="WP_162421381.1">
    <property type="nucleotide sequence ID" value="NZ_WVIE01000001.1"/>
</dbReference>
<reference evidence="1" key="1">
    <citation type="submission" date="2019-12" db="EMBL/GenBank/DDBJ databases">
        <title>High-Quality draft genome sequences of three cyanobacteria isolated from the limestone walls of the Old Cathedral of Coimbra.</title>
        <authorList>
            <person name="Tiago I."/>
            <person name="Soares F."/>
            <person name="Portugal A."/>
        </authorList>
    </citation>
    <scope>NUCLEOTIDE SEQUENCE</scope>
    <source>
        <strain evidence="1">A</strain>
    </source>
</reference>
<dbReference type="AlphaFoldDB" id="A0A8J7Z0J3"/>
<dbReference type="Proteomes" id="UP000646053">
    <property type="component" value="Unassembled WGS sequence"/>
</dbReference>
<keyword evidence="2" id="KW-1185">Reference proteome</keyword>
<organism evidence="1 2">
    <name type="scientific">Myxacorys almedinensis A</name>
    <dbReference type="NCBI Taxonomy" id="2690445"/>
    <lineage>
        <taxon>Bacteria</taxon>
        <taxon>Bacillati</taxon>
        <taxon>Cyanobacteriota</taxon>
        <taxon>Cyanophyceae</taxon>
        <taxon>Leptolyngbyales</taxon>
        <taxon>Leptolyngbyaceae</taxon>
        <taxon>Myxacorys</taxon>
        <taxon>Myxacorys almedinensis</taxon>
    </lineage>
</organism>
<gene>
    <name evidence="1" type="ORF">GS601_01360</name>
</gene>
<evidence type="ECO:0000313" key="1">
    <source>
        <dbReference type="EMBL" id="NDJ15946.1"/>
    </source>
</evidence>
<sequence length="101" mass="11228">MFSQSYYLIRSRIDGSYLAAYPNQADDDQARAPADGYVLVFSEHADGLMYLNKFAAEVRDRFTIESLPGGQIASVLNRWGYKGLGMVNDPLLPSVDFLSKA</sequence>
<name>A0A8J7Z0J3_9CYAN</name>
<proteinExistence type="predicted"/>
<accession>A0A8J7Z0J3</accession>